<proteinExistence type="predicted"/>
<sequence>MKNIVPIGLLVLLLYNTFGLSFAILFFERDFQSASVSNGHDNWKQIKMYLPSLPYSGDLEVSQHIKGLVRHDDQFYNPTEVLHQNDTLYVTLKANQPARDHFFELANAMQAVDASQTDLPKSPFGKILKQLSNLATDYVSESISFQLTDSVFIPDPITKTGFPSDVRYLSFKALLGTPPPERA</sequence>
<protein>
    <submittedName>
        <fullName evidence="1">Uncharacterized protein</fullName>
    </submittedName>
</protein>
<accession>A0ABX0USM8</accession>
<dbReference type="Proteomes" id="UP001179181">
    <property type="component" value="Unassembled WGS sequence"/>
</dbReference>
<organism evidence="1 2">
    <name type="scientific">Dyadobacter arcticus</name>
    <dbReference type="NCBI Taxonomy" id="1078754"/>
    <lineage>
        <taxon>Bacteria</taxon>
        <taxon>Pseudomonadati</taxon>
        <taxon>Bacteroidota</taxon>
        <taxon>Cytophagia</taxon>
        <taxon>Cytophagales</taxon>
        <taxon>Spirosomataceae</taxon>
        <taxon>Dyadobacter</taxon>
    </lineage>
</organism>
<name>A0ABX0USM8_9BACT</name>
<gene>
    <name evidence="1" type="ORF">FHS68_004126</name>
</gene>
<dbReference type="EMBL" id="JAASQJ010000004">
    <property type="protein sequence ID" value="NIJ54939.1"/>
    <property type="molecule type" value="Genomic_DNA"/>
</dbReference>
<comment type="caution">
    <text evidence="1">The sequence shown here is derived from an EMBL/GenBank/DDBJ whole genome shotgun (WGS) entry which is preliminary data.</text>
</comment>
<keyword evidence="2" id="KW-1185">Reference proteome</keyword>
<reference evidence="1 2" key="1">
    <citation type="submission" date="2020-03" db="EMBL/GenBank/DDBJ databases">
        <title>Genomic Encyclopedia of Type Strains, Phase IV (KMG-IV): sequencing the most valuable type-strain genomes for metagenomic binning, comparative biology and taxonomic classification.</title>
        <authorList>
            <person name="Goeker M."/>
        </authorList>
    </citation>
    <scope>NUCLEOTIDE SEQUENCE [LARGE SCALE GENOMIC DNA]</scope>
    <source>
        <strain evidence="1 2">DSM 102865</strain>
    </source>
</reference>
<evidence type="ECO:0000313" key="2">
    <source>
        <dbReference type="Proteomes" id="UP001179181"/>
    </source>
</evidence>
<evidence type="ECO:0000313" key="1">
    <source>
        <dbReference type="EMBL" id="NIJ54939.1"/>
    </source>
</evidence>
<dbReference type="RefSeq" id="WP_229211983.1">
    <property type="nucleotide sequence ID" value="NZ_JAASQJ010000004.1"/>
</dbReference>